<dbReference type="AlphaFoldDB" id="A0A1A9Z5P5"/>
<evidence type="ECO:0000256" key="1">
    <source>
        <dbReference type="SAM" id="Phobius"/>
    </source>
</evidence>
<reference evidence="3" key="1">
    <citation type="submission" date="2014-03" db="EMBL/GenBank/DDBJ databases">
        <authorList>
            <person name="Aksoy S."/>
            <person name="Warren W."/>
            <person name="Wilson R.K."/>
        </authorList>
    </citation>
    <scope>NUCLEOTIDE SEQUENCE [LARGE SCALE GENOMIC DNA]</scope>
    <source>
        <strain evidence="3">IAEA</strain>
    </source>
</reference>
<feature type="transmembrane region" description="Helical" evidence="1">
    <location>
        <begin position="69"/>
        <end position="92"/>
    </location>
</feature>
<protein>
    <submittedName>
        <fullName evidence="2">Uncharacterized protein</fullName>
    </submittedName>
</protein>
<dbReference type="Proteomes" id="UP000092445">
    <property type="component" value="Unassembled WGS sequence"/>
</dbReference>
<proteinExistence type="predicted"/>
<name>A0A1A9Z5P5_GLOPL</name>
<organism evidence="2 3">
    <name type="scientific">Glossina pallidipes</name>
    <name type="common">Tsetse fly</name>
    <dbReference type="NCBI Taxonomy" id="7398"/>
    <lineage>
        <taxon>Eukaryota</taxon>
        <taxon>Metazoa</taxon>
        <taxon>Ecdysozoa</taxon>
        <taxon>Arthropoda</taxon>
        <taxon>Hexapoda</taxon>
        <taxon>Insecta</taxon>
        <taxon>Pterygota</taxon>
        <taxon>Neoptera</taxon>
        <taxon>Endopterygota</taxon>
        <taxon>Diptera</taxon>
        <taxon>Brachycera</taxon>
        <taxon>Muscomorpha</taxon>
        <taxon>Hippoboscoidea</taxon>
        <taxon>Glossinidae</taxon>
        <taxon>Glossina</taxon>
    </lineage>
</organism>
<sequence length="142" mass="15881">MVDDDRLSCLNRSVPILCFKPLVICAARTTYFFSTLISLKRKSVFLSPWLRPWQQFSSNLDSEKIKRNIISLDLCFSTAAAAVVTVAFVALLTKQRFLSIANVPSSISSEVSQLHGCHILSVTTANPAPNKRRSFNVKQTKF</sequence>
<evidence type="ECO:0000313" key="3">
    <source>
        <dbReference type="Proteomes" id="UP000092445"/>
    </source>
</evidence>
<keyword evidence="1" id="KW-1133">Transmembrane helix</keyword>
<keyword evidence="1" id="KW-0812">Transmembrane</keyword>
<reference evidence="2" key="2">
    <citation type="submission" date="2020-05" db="UniProtKB">
        <authorList>
            <consortium name="EnsemblMetazoa"/>
        </authorList>
    </citation>
    <scope>IDENTIFICATION</scope>
    <source>
        <strain evidence="2">IAEA</strain>
    </source>
</reference>
<accession>A0A1A9Z5P5</accession>
<keyword evidence="1" id="KW-0472">Membrane</keyword>
<evidence type="ECO:0000313" key="2">
    <source>
        <dbReference type="EnsemblMetazoa" id="GPAI004622-PA"/>
    </source>
</evidence>
<dbReference type="EnsemblMetazoa" id="GPAI004622-RA">
    <property type="protein sequence ID" value="GPAI004622-PA"/>
    <property type="gene ID" value="GPAI004622"/>
</dbReference>
<keyword evidence="3" id="KW-1185">Reference proteome</keyword>
<dbReference type="VEuPathDB" id="VectorBase:GPAI004622"/>